<evidence type="ECO:0000313" key="3">
    <source>
        <dbReference type="EnsemblPlants" id="OB07G17520.1"/>
    </source>
</evidence>
<dbReference type="InterPro" id="IPR036047">
    <property type="entry name" value="F-box-like_dom_sf"/>
</dbReference>
<dbReference type="InterPro" id="IPR032675">
    <property type="entry name" value="LRR_dom_sf"/>
</dbReference>
<protein>
    <recommendedName>
        <fullName evidence="2">F-box domain-containing protein</fullName>
    </recommendedName>
</protein>
<dbReference type="Pfam" id="PF24758">
    <property type="entry name" value="LRR_At5g56370"/>
    <property type="match status" value="1"/>
</dbReference>
<reference evidence="3" key="2">
    <citation type="submission" date="2013-04" db="UniProtKB">
        <authorList>
            <consortium name="EnsemblPlants"/>
        </authorList>
    </citation>
    <scope>IDENTIFICATION</scope>
</reference>
<dbReference type="PANTHER" id="PTHR32141">
    <property type="match status" value="1"/>
</dbReference>
<keyword evidence="4" id="KW-1185">Reference proteome</keyword>
<dbReference type="Pfam" id="PF00646">
    <property type="entry name" value="F-box"/>
    <property type="match status" value="1"/>
</dbReference>
<dbReference type="Proteomes" id="UP000006038">
    <property type="component" value="Chromosome 7"/>
</dbReference>
<dbReference type="SMART" id="SM00256">
    <property type="entry name" value="FBOX"/>
    <property type="match status" value="1"/>
</dbReference>
<dbReference type="PROSITE" id="PS50181">
    <property type="entry name" value="FBOX"/>
    <property type="match status" value="1"/>
</dbReference>
<feature type="domain" description="F-box" evidence="2">
    <location>
        <begin position="57"/>
        <end position="103"/>
    </location>
</feature>
<dbReference type="PANTHER" id="PTHR32141:SF45">
    <property type="entry name" value="OS07G0285200 PROTEIN"/>
    <property type="match status" value="1"/>
</dbReference>
<dbReference type="AlphaFoldDB" id="J3MK20"/>
<dbReference type="InterPro" id="IPR055411">
    <property type="entry name" value="LRR_FXL15/At3g58940/PEG3-like"/>
</dbReference>
<name>J3MK20_ORYBR</name>
<evidence type="ECO:0000259" key="2">
    <source>
        <dbReference type="PROSITE" id="PS50181"/>
    </source>
</evidence>
<dbReference type="EnsemblPlants" id="OB07G17520.1">
    <property type="protein sequence ID" value="OB07G17520.1"/>
    <property type="gene ID" value="OB07G17520"/>
</dbReference>
<dbReference type="OMA" id="QNEKWMT"/>
<feature type="region of interest" description="Disordered" evidence="1">
    <location>
        <begin position="1"/>
        <end position="35"/>
    </location>
</feature>
<sequence length="499" mass="56521">MDGSFSSKPTRKRRSQELEASHGINHTLESKKEKTLQDARSLDLLPIGEAPKKAAGVDRLSRLPDEILGTIVSLLSTRDATLMQVVSRLWCQIWRSTSLSLDMRAFSANENKRIIIAGKILAAHRGPIHHIVLVSYCLERCITTFEDWLKLPMLNNLSQLDFQFATKNTTTDQEADMTYSLVLSLLRFSPTLQEVNLSRCCIRDDLITRPLHFPKLRKLNLHSVTASEGSLHAVISACPSLESLNINYTIGLPRLCIRSASLRSLCIGTTHGLKQEVIFQEIVVEDAPLLERLIPAFLDDGPTSIQVISAPRLQILGILPSFISRLEIGTAVIQEMPSVSMTMSVPTVKILVLQSVGPNLAAFVDLLKYFSCLEKMYIKLSLQPNVKNDLRNYHPGPVHCLEHHLKTIVLKRYQEKTSVVNFAKFFILNAKVLKVMTFGVRDIIHQNEKWMTNQRRRLQLHNKVSKEARFDFDSKYWCDYPESTKIDDFSISDPFDLSV</sequence>
<dbReference type="Gene3D" id="1.20.1280.50">
    <property type="match status" value="1"/>
</dbReference>
<dbReference type="SUPFAM" id="SSF52047">
    <property type="entry name" value="RNI-like"/>
    <property type="match status" value="1"/>
</dbReference>
<dbReference type="InterPro" id="IPR001810">
    <property type="entry name" value="F-box_dom"/>
</dbReference>
<proteinExistence type="predicted"/>
<evidence type="ECO:0000256" key="1">
    <source>
        <dbReference type="SAM" id="MobiDB-lite"/>
    </source>
</evidence>
<gene>
    <name evidence="3" type="primary">LOC121054919</name>
</gene>
<dbReference type="InterPro" id="IPR055302">
    <property type="entry name" value="F-box_dom-containing"/>
</dbReference>
<dbReference type="HOGENOM" id="CLU_023151_0_3_1"/>
<dbReference type="SUPFAM" id="SSF81383">
    <property type="entry name" value="F-box domain"/>
    <property type="match status" value="1"/>
</dbReference>
<organism evidence="3">
    <name type="scientific">Oryza brachyantha</name>
    <name type="common">malo sina</name>
    <dbReference type="NCBI Taxonomy" id="4533"/>
    <lineage>
        <taxon>Eukaryota</taxon>
        <taxon>Viridiplantae</taxon>
        <taxon>Streptophyta</taxon>
        <taxon>Embryophyta</taxon>
        <taxon>Tracheophyta</taxon>
        <taxon>Spermatophyta</taxon>
        <taxon>Magnoliopsida</taxon>
        <taxon>Liliopsida</taxon>
        <taxon>Poales</taxon>
        <taxon>Poaceae</taxon>
        <taxon>BOP clade</taxon>
        <taxon>Oryzoideae</taxon>
        <taxon>Oryzeae</taxon>
        <taxon>Oryzinae</taxon>
        <taxon>Oryza</taxon>
    </lineage>
</organism>
<dbReference type="Gene3D" id="3.80.10.10">
    <property type="entry name" value="Ribonuclease Inhibitor"/>
    <property type="match status" value="1"/>
</dbReference>
<dbReference type="eggNOG" id="ENOG502SXR2">
    <property type="taxonomic scope" value="Eukaryota"/>
</dbReference>
<accession>J3MK20</accession>
<dbReference type="InterPro" id="IPR006566">
    <property type="entry name" value="FBD"/>
</dbReference>
<dbReference type="Gramene" id="OB07G17520.1">
    <property type="protein sequence ID" value="OB07G17520.1"/>
    <property type="gene ID" value="OB07G17520"/>
</dbReference>
<reference evidence="3" key="1">
    <citation type="journal article" date="2013" name="Nat. Commun.">
        <title>Whole-genome sequencing of Oryza brachyantha reveals mechanisms underlying Oryza genome evolution.</title>
        <authorList>
            <person name="Chen J."/>
            <person name="Huang Q."/>
            <person name="Gao D."/>
            <person name="Wang J."/>
            <person name="Lang Y."/>
            <person name="Liu T."/>
            <person name="Li B."/>
            <person name="Bai Z."/>
            <person name="Luis Goicoechea J."/>
            <person name="Liang C."/>
            <person name="Chen C."/>
            <person name="Zhang W."/>
            <person name="Sun S."/>
            <person name="Liao Y."/>
            <person name="Zhang X."/>
            <person name="Yang L."/>
            <person name="Song C."/>
            <person name="Wang M."/>
            <person name="Shi J."/>
            <person name="Liu G."/>
            <person name="Liu J."/>
            <person name="Zhou H."/>
            <person name="Zhou W."/>
            <person name="Yu Q."/>
            <person name="An N."/>
            <person name="Chen Y."/>
            <person name="Cai Q."/>
            <person name="Wang B."/>
            <person name="Liu B."/>
            <person name="Min J."/>
            <person name="Huang Y."/>
            <person name="Wu H."/>
            <person name="Li Z."/>
            <person name="Zhang Y."/>
            <person name="Yin Y."/>
            <person name="Song W."/>
            <person name="Jiang J."/>
            <person name="Jackson S.A."/>
            <person name="Wing R.A."/>
            <person name="Wang J."/>
            <person name="Chen M."/>
        </authorList>
    </citation>
    <scope>NUCLEOTIDE SEQUENCE [LARGE SCALE GENOMIC DNA]</scope>
    <source>
        <strain evidence="3">cv. IRGC 101232</strain>
    </source>
</reference>
<evidence type="ECO:0000313" key="4">
    <source>
        <dbReference type="Proteomes" id="UP000006038"/>
    </source>
</evidence>
<dbReference type="Pfam" id="PF08387">
    <property type="entry name" value="FBD"/>
    <property type="match status" value="1"/>
</dbReference>